<evidence type="ECO:0000313" key="1">
    <source>
        <dbReference type="EMBL" id="RXS93757.1"/>
    </source>
</evidence>
<accession>A0A4Q1S9U4</accession>
<gene>
    <name evidence="1" type="ORF">ESZ00_17055</name>
</gene>
<dbReference type="AlphaFoldDB" id="A0A4Q1S9U4"/>
<sequence>MSQPADLPPIPLEQAQQIRAYAHDLSNALEIILQTSYLLGTLELGEQGQHWRKLLDDGVQQAARVNRNLREYIQHNS</sequence>
<name>A0A4Q1S9U4_9BACT</name>
<dbReference type="RefSeq" id="WP_129209548.1">
    <property type="nucleotide sequence ID" value="NZ_BMGU01000002.1"/>
</dbReference>
<evidence type="ECO:0000313" key="2">
    <source>
        <dbReference type="Proteomes" id="UP000290253"/>
    </source>
</evidence>
<reference evidence="1 2" key="1">
    <citation type="journal article" date="2016" name="Int. J. Syst. Evol. Microbiol.">
        <title>Acidipila dinghuensis sp. nov., an acidobacterium isolated from forest soil.</title>
        <authorList>
            <person name="Jiang Y.W."/>
            <person name="Wang J."/>
            <person name="Chen M.H."/>
            <person name="Lv Y.Y."/>
            <person name="Qiu L.H."/>
        </authorList>
    </citation>
    <scope>NUCLEOTIDE SEQUENCE [LARGE SCALE GENOMIC DNA]</scope>
    <source>
        <strain evidence="1 2">DHOF10</strain>
    </source>
</reference>
<dbReference type="EMBL" id="SDMK01000004">
    <property type="protein sequence ID" value="RXS93757.1"/>
    <property type="molecule type" value="Genomic_DNA"/>
</dbReference>
<dbReference type="Proteomes" id="UP000290253">
    <property type="component" value="Unassembled WGS sequence"/>
</dbReference>
<keyword evidence="2" id="KW-1185">Reference proteome</keyword>
<protein>
    <submittedName>
        <fullName evidence="1">Uncharacterized protein</fullName>
    </submittedName>
</protein>
<proteinExistence type="predicted"/>
<comment type="caution">
    <text evidence="1">The sequence shown here is derived from an EMBL/GenBank/DDBJ whole genome shotgun (WGS) entry which is preliminary data.</text>
</comment>
<dbReference type="OrthoDB" id="120823at2"/>
<organism evidence="1 2">
    <name type="scientific">Silvibacterium dinghuense</name>
    <dbReference type="NCBI Taxonomy" id="1560006"/>
    <lineage>
        <taxon>Bacteria</taxon>
        <taxon>Pseudomonadati</taxon>
        <taxon>Acidobacteriota</taxon>
        <taxon>Terriglobia</taxon>
        <taxon>Terriglobales</taxon>
        <taxon>Acidobacteriaceae</taxon>
        <taxon>Silvibacterium</taxon>
    </lineage>
</organism>